<dbReference type="EMBL" id="FMUX01000009">
    <property type="protein sequence ID" value="SCY43398.1"/>
    <property type="molecule type" value="Genomic_DNA"/>
</dbReference>
<organism evidence="8 9">
    <name type="scientific">Desulfoluna spongiiphila</name>
    <dbReference type="NCBI Taxonomy" id="419481"/>
    <lineage>
        <taxon>Bacteria</taxon>
        <taxon>Pseudomonadati</taxon>
        <taxon>Thermodesulfobacteriota</taxon>
        <taxon>Desulfobacteria</taxon>
        <taxon>Desulfobacterales</taxon>
        <taxon>Desulfolunaceae</taxon>
        <taxon>Desulfoluna</taxon>
    </lineage>
</organism>
<dbReference type="Pfam" id="PF12838">
    <property type="entry name" value="Fer4_7"/>
    <property type="match status" value="1"/>
</dbReference>
<evidence type="ECO:0000256" key="2">
    <source>
        <dbReference type="ARBA" id="ARBA00022723"/>
    </source>
</evidence>
<feature type="transmembrane region" description="Helical" evidence="6">
    <location>
        <begin position="264"/>
        <end position="285"/>
    </location>
</feature>
<evidence type="ECO:0000256" key="1">
    <source>
        <dbReference type="ARBA" id="ARBA00022485"/>
    </source>
</evidence>
<keyword evidence="6" id="KW-0812">Transmembrane</keyword>
<dbReference type="GO" id="GO:0046872">
    <property type="term" value="F:metal ion binding"/>
    <property type="evidence" value="ECO:0007669"/>
    <property type="project" value="UniProtKB-KW"/>
</dbReference>
<dbReference type="AlphaFoldDB" id="A0A1G5FXV8"/>
<dbReference type="PROSITE" id="PS00198">
    <property type="entry name" value="4FE4S_FER_1"/>
    <property type="match status" value="1"/>
</dbReference>
<evidence type="ECO:0000256" key="4">
    <source>
        <dbReference type="ARBA" id="ARBA00023004"/>
    </source>
</evidence>
<reference evidence="8 9" key="1">
    <citation type="submission" date="2016-10" db="EMBL/GenBank/DDBJ databases">
        <authorList>
            <person name="de Groot N.N."/>
        </authorList>
    </citation>
    <scope>NUCLEOTIDE SEQUENCE [LARGE SCALE GENOMIC DNA]</scope>
    <source>
        <strain evidence="8 9">AA1</strain>
    </source>
</reference>
<dbReference type="PANTHER" id="PTHR43724">
    <property type="entry name" value="PYRUVATE SYNTHASE SUBUNIT PORD"/>
    <property type="match status" value="1"/>
</dbReference>
<feature type="domain" description="4Fe-4S ferredoxin-type" evidence="7">
    <location>
        <begin position="191"/>
        <end position="219"/>
    </location>
</feature>
<dbReference type="GO" id="GO:0051539">
    <property type="term" value="F:4 iron, 4 sulfur cluster binding"/>
    <property type="evidence" value="ECO:0007669"/>
    <property type="project" value="UniProtKB-KW"/>
</dbReference>
<keyword evidence="5" id="KW-0411">Iron-sulfur</keyword>
<keyword evidence="1" id="KW-0004">4Fe-4S</keyword>
<dbReference type="SUPFAM" id="SSF54862">
    <property type="entry name" value="4Fe-4S ferredoxins"/>
    <property type="match status" value="1"/>
</dbReference>
<dbReference type="STRING" id="419481.SAMN05216233_10932"/>
<proteinExistence type="predicted"/>
<keyword evidence="3" id="KW-0677">Repeat</keyword>
<dbReference type="InterPro" id="IPR017896">
    <property type="entry name" value="4Fe4S_Fe-S-bd"/>
</dbReference>
<feature type="domain" description="4Fe-4S ferredoxin-type" evidence="7">
    <location>
        <begin position="220"/>
        <end position="249"/>
    </location>
</feature>
<evidence type="ECO:0000259" key="7">
    <source>
        <dbReference type="PROSITE" id="PS51379"/>
    </source>
</evidence>
<dbReference type="PANTHER" id="PTHR43724:SF1">
    <property type="entry name" value="PYRUVATE SYNTHASE SUBUNIT PORD"/>
    <property type="match status" value="1"/>
</dbReference>
<evidence type="ECO:0000256" key="5">
    <source>
        <dbReference type="ARBA" id="ARBA00023014"/>
    </source>
</evidence>
<dbReference type="InterPro" id="IPR017900">
    <property type="entry name" value="4Fe4S_Fe_S_CS"/>
</dbReference>
<evidence type="ECO:0000256" key="3">
    <source>
        <dbReference type="ARBA" id="ARBA00022737"/>
    </source>
</evidence>
<keyword evidence="2" id="KW-0479">Metal-binding</keyword>
<keyword evidence="4" id="KW-0408">Iron</keyword>
<dbReference type="OrthoDB" id="9808559at2"/>
<dbReference type="PROSITE" id="PS51379">
    <property type="entry name" value="4FE4S_FER_2"/>
    <property type="match status" value="2"/>
</dbReference>
<evidence type="ECO:0000313" key="8">
    <source>
        <dbReference type="EMBL" id="SCY43398.1"/>
    </source>
</evidence>
<dbReference type="Proteomes" id="UP000198870">
    <property type="component" value="Unassembled WGS sequence"/>
</dbReference>
<name>A0A1G5FXV8_9BACT</name>
<protein>
    <submittedName>
        <fullName evidence="8">4Fe-4S dicluster domain-containing protein</fullName>
    </submittedName>
</protein>
<keyword evidence="9" id="KW-1185">Reference proteome</keyword>
<dbReference type="RefSeq" id="WP_092211105.1">
    <property type="nucleotide sequence ID" value="NZ_FMUX01000009.1"/>
</dbReference>
<sequence length="316" mass="34871">MTSSRRLHTSEALDIVDHTGRIRTNLLKRYLPGTMDAIRFYHFTGTLARLPVVGRFVKKGLHLYYRYLHTNSLVFPLKEMEAVIETATDLYVDPCPCRVIAEDNRCDAPIYTCMRINHTAALRKEMKGEAGLSKGDALAILRNAYEKGLVLSLESCIQPYQNNICMCCTCCCIAMKMRYDYGVPIYNSGPYLPVWGGEACTDCSSCAAACPVGALSITGGGVWVDLDTCLGCGHCAAVCPSGAIEMVLSPSRVRKEPEPGPIRLILSLVYIHAVMVPSVLLFRLVAGSRQDLMDHAFPNDNDFFEPSMQPLKRGDS</sequence>
<evidence type="ECO:0000313" key="9">
    <source>
        <dbReference type="Proteomes" id="UP000198870"/>
    </source>
</evidence>
<keyword evidence="6" id="KW-0472">Membrane</keyword>
<dbReference type="Gene3D" id="3.30.70.20">
    <property type="match status" value="1"/>
</dbReference>
<evidence type="ECO:0000256" key="6">
    <source>
        <dbReference type="SAM" id="Phobius"/>
    </source>
</evidence>
<accession>A0A1G5FXV8</accession>
<keyword evidence="6" id="KW-1133">Transmembrane helix</keyword>
<gene>
    <name evidence="8" type="ORF">SAMN05216233_10932</name>
</gene>